<name>A0A533QKR9_9BACT</name>
<organism evidence="1 2">
    <name type="scientific">Candidatus Jettenia ecosi</name>
    <dbReference type="NCBI Taxonomy" id="2494326"/>
    <lineage>
        <taxon>Bacteria</taxon>
        <taxon>Pseudomonadati</taxon>
        <taxon>Planctomycetota</taxon>
        <taxon>Candidatus Brocadiia</taxon>
        <taxon>Candidatus Brocadiales</taxon>
        <taxon>Candidatus Brocadiaceae</taxon>
        <taxon>Candidatus Jettenia</taxon>
    </lineage>
</organism>
<accession>A0A533QKR9</accession>
<dbReference type="Proteomes" id="UP000319783">
    <property type="component" value="Unassembled WGS sequence"/>
</dbReference>
<sequence length="40" mass="4592">MLHLNLLRIKNVIMFFTAVNDLFLNLPLISCKASFINILS</sequence>
<dbReference type="AlphaFoldDB" id="A0A533QKR9"/>
<dbReference type="EMBL" id="SULG01000004">
    <property type="protein sequence ID" value="TLD43381.1"/>
    <property type="molecule type" value="Genomic_DNA"/>
</dbReference>
<protein>
    <submittedName>
        <fullName evidence="1">Uncharacterized protein</fullName>
    </submittedName>
</protein>
<comment type="caution">
    <text evidence="1">The sequence shown here is derived from an EMBL/GenBank/DDBJ whole genome shotgun (WGS) entry which is preliminary data.</text>
</comment>
<evidence type="ECO:0000313" key="2">
    <source>
        <dbReference type="Proteomes" id="UP000319783"/>
    </source>
</evidence>
<evidence type="ECO:0000313" key="1">
    <source>
        <dbReference type="EMBL" id="TLD43381.1"/>
    </source>
</evidence>
<proteinExistence type="predicted"/>
<gene>
    <name evidence="1" type="ORF">JETT_0386</name>
</gene>
<reference evidence="1 2" key="1">
    <citation type="submission" date="2019-04" db="EMBL/GenBank/DDBJ databases">
        <title>Genome of a novel bacterium Candidatus Jettenia ecosi reconstructed from metagenome of an anammox bioreactor.</title>
        <authorList>
            <person name="Mardanov A.V."/>
            <person name="Beletsky A.V."/>
            <person name="Ravin N.V."/>
            <person name="Botchkova E.A."/>
            <person name="Litti Y.V."/>
            <person name="Nozhevnikova A.N."/>
        </authorList>
    </citation>
    <scope>NUCLEOTIDE SEQUENCE [LARGE SCALE GENOMIC DNA]</scope>
    <source>
        <strain evidence="1">J2</strain>
    </source>
</reference>